<evidence type="ECO:0008006" key="3">
    <source>
        <dbReference type="Google" id="ProtNLM"/>
    </source>
</evidence>
<accession>Q3SLT5</accession>
<dbReference type="RefSeq" id="WP_011310880.1">
    <property type="nucleotide sequence ID" value="NC_007404.1"/>
</dbReference>
<evidence type="ECO:0000313" key="1">
    <source>
        <dbReference type="EMBL" id="AAZ96320.1"/>
    </source>
</evidence>
<dbReference type="InterPro" id="IPR038078">
    <property type="entry name" value="PhoU-like_sf"/>
</dbReference>
<sequence>MSEKTRILDSLNEQALLLPSLVNRALAANDRVKYRFTLLQAAQAHAERPDAVISSLRAERLAAGVPDGNLDRVVGDSERLGKGRYRVPEAARIVRDAFSDVTEMLEPLRVAESGDSAAFTQRLQAFTVQDFAGDELAADQIHAITSGDRAAGDSLHLLVMDMHRALNALQASLASETISGCRAYGIRDTDRALIAAFMEGINRTAPLKFDHPGLPATATRVGDKLVLQNDIGTTDAHVLVIHVTGRTVTVTYTDVHLPRLLFFQSLFDGYPVKWEDTRSRKDAGMEDGVYHLCVGSHTARNNTQLRDYLGHLGSRLVFLIDWNRARKRLRLFVPRKAATDVLKWAADGNIGHMAWLKAGGEQLIFDAMSFAYGGQLKPGDRLDDLLTESRAEQFLRFNLKQALEGMAQGRPASLAADEIRTELASQVRSTEDAMLDTALEHAGLIVELADTVRAALEAAQAGRQHEVAAMAERAKDWETAADRELNNARSTLLEGDSFVLQLMSEADDIADDLEEAVFHITLSPTAPGTSISALGKLVDPVANASRELVKALAASRHARRGVPREDMDDFLQAVHAIRTMEHASDLAERDVKRTLAGDPRPFSEVFGIVEAARNLEEAADGLMHVALLLRDHVMGKVIHA</sequence>
<evidence type="ECO:0000313" key="2">
    <source>
        <dbReference type="Proteomes" id="UP000008291"/>
    </source>
</evidence>
<proteinExistence type="predicted"/>
<organism evidence="1 2">
    <name type="scientific">Thiobacillus denitrificans (strain ATCC 25259 / T1)</name>
    <dbReference type="NCBI Taxonomy" id="292415"/>
    <lineage>
        <taxon>Bacteria</taxon>
        <taxon>Pseudomonadati</taxon>
        <taxon>Pseudomonadota</taxon>
        <taxon>Betaproteobacteria</taxon>
        <taxon>Nitrosomonadales</taxon>
        <taxon>Thiobacillaceae</taxon>
        <taxon>Thiobacillus</taxon>
    </lineage>
</organism>
<dbReference type="Gene3D" id="1.20.58.220">
    <property type="entry name" value="Phosphate transport system protein phou homolog 2, domain 2"/>
    <property type="match status" value="1"/>
</dbReference>
<dbReference type="STRING" id="292415.Tbd_0367"/>
<keyword evidence="2" id="KW-1185">Reference proteome</keyword>
<dbReference type="eggNOG" id="COG1392">
    <property type="taxonomic scope" value="Bacteria"/>
</dbReference>
<protein>
    <recommendedName>
        <fullName evidence="3">Phosphate transport regulator</fullName>
    </recommendedName>
</protein>
<dbReference type="KEGG" id="tbd:Tbd_0367"/>
<dbReference type="EMBL" id="CP000116">
    <property type="protein sequence ID" value="AAZ96320.1"/>
    <property type="molecule type" value="Genomic_DNA"/>
</dbReference>
<dbReference type="AlphaFoldDB" id="Q3SLT5"/>
<reference evidence="1 2" key="1">
    <citation type="journal article" date="2006" name="J. Bacteriol.">
        <title>The genome sequence of the obligately chemolithoautotrophic, facultatively anaerobic bacterium Thiobacillus denitrificans.</title>
        <authorList>
            <person name="Beller H.R."/>
            <person name="Chain P.S."/>
            <person name="Letain T.E."/>
            <person name="Chakicherla A."/>
            <person name="Larimer F.W."/>
            <person name="Richardson P.M."/>
            <person name="Coleman M.A."/>
            <person name="Wood A.P."/>
            <person name="Kelly D.P."/>
        </authorList>
    </citation>
    <scope>NUCLEOTIDE SEQUENCE [LARGE SCALE GENOMIC DNA]</scope>
    <source>
        <strain evidence="1 2">ATCC 25259</strain>
    </source>
</reference>
<name>Q3SLT5_THIDA</name>
<dbReference type="HOGENOM" id="CLU_425569_0_0_4"/>
<dbReference type="Proteomes" id="UP000008291">
    <property type="component" value="Chromosome"/>
</dbReference>
<gene>
    <name evidence="1" type="ordered locus">Tbd_0367</name>
</gene>
<dbReference type="OrthoDB" id="5297572at2"/>